<protein>
    <recommendedName>
        <fullName evidence="5">Bifunctional inhibitor/plant lipid transfer protein/seed storage helical domain-containing protein</fullName>
    </recommendedName>
</protein>
<dbReference type="EMBL" id="CACRZD030000299">
    <property type="protein sequence ID" value="CAA6675390.1"/>
    <property type="molecule type" value="Genomic_DNA"/>
</dbReference>
<keyword evidence="4" id="KW-1185">Reference proteome</keyword>
<evidence type="ECO:0000313" key="3">
    <source>
        <dbReference type="EMBL" id="CAA6675390.1"/>
    </source>
</evidence>
<dbReference type="SUPFAM" id="SSF47699">
    <property type="entry name" value="Bifunctional inhibitor/lipid-transfer protein/seed storage 2S albumin"/>
    <property type="match status" value="1"/>
</dbReference>
<feature type="region of interest" description="Disordered" evidence="1">
    <location>
        <begin position="60"/>
        <end position="89"/>
    </location>
</feature>
<evidence type="ECO:0000256" key="1">
    <source>
        <dbReference type="SAM" id="MobiDB-lite"/>
    </source>
</evidence>
<dbReference type="Proteomes" id="UP001189122">
    <property type="component" value="Unassembled WGS sequence"/>
</dbReference>
<evidence type="ECO:0000313" key="4">
    <source>
        <dbReference type="Proteomes" id="UP001189122"/>
    </source>
</evidence>
<reference evidence="4" key="1">
    <citation type="journal article" date="2020" name="Sci. Rep.">
        <title>Chromosome-scale genome assembly for the duckweed Spirodela intermedia, integrating cytogenetic maps, PacBio and Oxford Nanopore libraries.</title>
        <authorList>
            <person name="Hoang P.T.N."/>
            <person name="Fiebig A."/>
            <person name="Novak P."/>
            <person name="Macas J."/>
            <person name="Cao H.X."/>
            <person name="Stepanenko A."/>
            <person name="Chen G."/>
            <person name="Borisjuk N."/>
            <person name="Scholz U."/>
            <person name="Schubert I."/>
        </authorList>
    </citation>
    <scope>NUCLEOTIDE SEQUENCE [LARGE SCALE GENOMIC DNA]</scope>
</reference>
<dbReference type="InterPro" id="IPR036312">
    <property type="entry name" value="Bifun_inhib/LTP/seed_sf"/>
</dbReference>
<dbReference type="PANTHER" id="PTHR34377:SF3">
    <property type="entry name" value="TETRATRICOPEPTIDE REPEAT (TPR)-LIKE SUPERFAMILY PROTEIN"/>
    <property type="match status" value="1"/>
</dbReference>
<organism evidence="3 4">
    <name type="scientific">Spirodela intermedia</name>
    <name type="common">Intermediate duckweed</name>
    <dbReference type="NCBI Taxonomy" id="51605"/>
    <lineage>
        <taxon>Eukaryota</taxon>
        <taxon>Viridiplantae</taxon>
        <taxon>Streptophyta</taxon>
        <taxon>Embryophyta</taxon>
        <taxon>Tracheophyta</taxon>
        <taxon>Spermatophyta</taxon>
        <taxon>Magnoliopsida</taxon>
        <taxon>Liliopsida</taxon>
        <taxon>Araceae</taxon>
        <taxon>Lemnoideae</taxon>
        <taxon>Spirodela</taxon>
    </lineage>
</organism>
<accession>A0ABN7EBW8</accession>
<name>A0ABN7EBW8_SPIIN</name>
<feature type="chain" id="PRO_5045397347" description="Bifunctional inhibitor/plant lipid transfer protein/seed storage helical domain-containing protein" evidence="2">
    <location>
        <begin position="20"/>
        <end position="145"/>
    </location>
</feature>
<sequence length="145" mass="15855">MEKLAVVALLLLLAQLSSGQTRSMCLHQIAIVSQACIMIPWRGGGSPHAATALLEPLHSDHQGGHHRHHHAATHGHRRGHHHGHGHRHLHGSSAEEHCCRWLKEVDDVCVCDLLVRLPRFLTKPDHNFTVAVGNACNATYSCGGI</sequence>
<comment type="caution">
    <text evidence="3">The sequence shown here is derived from an EMBL/GenBank/DDBJ whole genome shotgun (WGS) entry which is preliminary data.</text>
</comment>
<feature type="signal peptide" evidence="2">
    <location>
        <begin position="1"/>
        <end position="19"/>
    </location>
</feature>
<evidence type="ECO:0008006" key="5">
    <source>
        <dbReference type="Google" id="ProtNLM"/>
    </source>
</evidence>
<keyword evidence="2" id="KW-0732">Signal</keyword>
<evidence type="ECO:0000256" key="2">
    <source>
        <dbReference type="SAM" id="SignalP"/>
    </source>
</evidence>
<proteinExistence type="predicted"/>
<feature type="compositionally biased region" description="Basic residues" evidence="1">
    <location>
        <begin position="64"/>
        <end position="89"/>
    </location>
</feature>
<dbReference type="PANTHER" id="PTHR34377">
    <property type="entry name" value="TETRATRICOPEPTIDE REPEAT (TPR)-LIKE SUPERFAMILY PROTEIN"/>
    <property type="match status" value="1"/>
</dbReference>
<gene>
    <name evidence="3" type="ORF">SI7747_UN021732</name>
</gene>